<name>A0A6A4E1Q2_9STRA</name>
<evidence type="ECO:0000313" key="9">
    <source>
        <dbReference type="EMBL" id="KAE9219073.1"/>
    </source>
</evidence>
<dbReference type="Proteomes" id="UP000460718">
    <property type="component" value="Unassembled WGS sequence"/>
</dbReference>
<dbReference type="InterPro" id="IPR011990">
    <property type="entry name" value="TPR-like_helical_dom_sf"/>
</dbReference>
<evidence type="ECO:0000313" key="20">
    <source>
        <dbReference type="Proteomes" id="UP000476176"/>
    </source>
</evidence>
<dbReference type="PROSITE" id="PS50005">
    <property type="entry name" value="TPR"/>
    <property type="match status" value="1"/>
</dbReference>
<dbReference type="Proteomes" id="UP000429523">
    <property type="component" value="Unassembled WGS sequence"/>
</dbReference>
<evidence type="ECO:0000313" key="15">
    <source>
        <dbReference type="Proteomes" id="UP000437068"/>
    </source>
</evidence>
<dbReference type="Proteomes" id="UP000488956">
    <property type="component" value="Unassembled WGS sequence"/>
</dbReference>
<dbReference type="Proteomes" id="UP000433483">
    <property type="component" value="Unassembled WGS sequence"/>
</dbReference>
<evidence type="ECO:0000313" key="7">
    <source>
        <dbReference type="EMBL" id="KAE9123286.1"/>
    </source>
</evidence>
<evidence type="ECO:0000313" key="19">
    <source>
        <dbReference type="Proteomes" id="UP000460718"/>
    </source>
</evidence>
<evidence type="ECO:0000313" key="17">
    <source>
        <dbReference type="Proteomes" id="UP000440732"/>
    </source>
</evidence>
<evidence type="ECO:0000313" key="16">
    <source>
        <dbReference type="Proteomes" id="UP000440367"/>
    </source>
</evidence>
<dbReference type="EMBL" id="QXFW01000343">
    <property type="protein sequence ID" value="KAE9015388.1"/>
    <property type="molecule type" value="Genomic_DNA"/>
</dbReference>
<evidence type="ECO:0000313" key="13">
    <source>
        <dbReference type="Proteomes" id="UP000429523"/>
    </source>
</evidence>
<dbReference type="SUPFAM" id="SSF48452">
    <property type="entry name" value="TPR-like"/>
    <property type="match status" value="1"/>
</dbReference>
<evidence type="ECO:0000313" key="5">
    <source>
        <dbReference type="EMBL" id="KAE9015388.1"/>
    </source>
</evidence>
<evidence type="ECO:0000313" key="18">
    <source>
        <dbReference type="Proteomes" id="UP000441208"/>
    </source>
</evidence>
<dbReference type="EMBL" id="QXGD01000364">
    <property type="protein sequence ID" value="KAE9241873.1"/>
    <property type="molecule type" value="Genomic_DNA"/>
</dbReference>
<protein>
    <recommendedName>
        <fullName evidence="3">Cyclic nucleotide-binding domain-containing protein</fullName>
    </recommendedName>
</protein>
<dbReference type="OrthoDB" id="9450131at2759"/>
<gene>
    <name evidence="12" type="ORF">PF001_g6510</name>
    <name evidence="11" type="ORF">PF002_g9043</name>
    <name evidence="10" type="ORF">PF004_g7406</name>
    <name evidence="9" type="ORF">PF005_g8023</name>
    <name evidence="8" type="ORF">PF006_g7126</name>
    <name evidence="7" type="ORF">PF007_g7112</name>
    <name evidence="4" type="ORF">PF009_g8665</name>
    <name evidence="6" type="ORF">PF010_g7543</name>
    <name evidence="5" type="ORF">PF011_g7639</name>
</gene>
<keyword evidence="1" id="KW-0802">TPR repeat</keyword>
<dbReference type="EMBL" id="QXGE01000261">
    <property type="protein sequence ID" value="KAE9318139.1"/>
    <property type="molecule type" value="Genomic_DNA"/>
</dbReference>
<keyword evidence="14" id="KW-1185">Reference proteome</keyword>
<proteinExistence type="predicted"/>
<dbReference type="Proteomes" id="UP000441208">
    <property type="component" value="Unassembled WGS sequence"/>
</dbReference>
<dbReference type="EMBL" id="QXFX01000323">
    <property type="protein sequence ID" value="KAE9120298.1"/>
    <property type="molecule type" value="Genomic_DNA"/>
</dbReference>
<feature type="domain" description="Cyclic nucleotide-binding" evidence="3">
    <location>
        <begin position="461"/>
        <end position="522"/>
    </location>
</feature>
<comment type="caution">
    <text evidence="12">The sequence shown here is derived from an EMBL/GenBank/DDBJ whole genome shotgun (WGS) entry which is preliminary data.</text>
</comment>
<dbReference type="PANTHER" id="PTHR23011:SF28">
    <property type="entry name" value="CYCLIC NUCLEOTIDE-BINDING DOMAIN CONTAINING PROTEIN"/>
    <property type="match status" value="1"/>
</dbReference>
<dbReference type="EMBL" id="QXGC01000320">
    <property type="protein sequence ID" value="KAE9240636.1"/>
    <property type="molecule type" value="Genomic_DNA"/>
</dbReference>
<evidence type="ECO:0000256" key="1">
    <source>
        <dbReference type="PROSITE-ProRule" id="PRU00339"/>
    </source>
</evidence>
<dbReference type="InterPro" id="IPR018490">
    <property type="entry name" value="cNMP-bd_dom_sf"/>
</dbReference>
<dbReference type="EMBL" id="QXGB01000332">
    <property type="protein sequence ID" value="KAE9219073.1"/>
    <property type="molecule type" value="Genomic_DNA"/>
</dbReference>
<evidence type="ECO:0000256" key="2">
    <source>
        <dbReference type="SAM" id="MobiDB-lite"/>
    </source>
</evidence>
<dbReference type="InterPro" id="IPR019734">
    <property type="entry name" value="TPR_rpt"/>
</dbReference>
<evidence type="ECO:0000313" key="10">
    <source>
        <dbReference type="EMBL" id="KAE9240636.1"/>
    </source>
</evidence>
<evidence type="ECO:0000259" key="3">
    <source>
        <dbReference type="PROSITE" id="PS50042"/>
    </source>
</evidence>
<dbReference type="SUPFAM" id="SSF51206">
    <property type="entry name" value="cAMP-binding domain-like"/>
    <property type="match status" value="1"/>
</dbReference>
<feature type="region of interest" description="Disordered" evidence="2">
    <location>
        <begin position="403"/>
        <end position="439"/>
    </location>
</feature>
<dbReference type="Proteomes" id="UP000437068">
    <property type="component" value="Unassembled WGS sequence"/>
</dbReference>
<dbReference type="Gene3D" id="1.25.40.10">
    <property type="entry name" value="Tetratricopeptide repeat domain"/>
    <property type="match status" value="1"/>
</dbReference>
<dbReference type="InterPro" id="IPR014710">
    <property type="entry name" value="RmlC-like_jellyroll"/>
</dbReference>
<accession>A0A6A4E1Q2</accession>
<dbReference type="Gene3D" id="2.60.120.10">
    <property type="entry name" value="Jelly Rolls"/>
    <property type="match status" value="1"/>
</dbReference>
<dbReference type="Proteomes" id="UP000440367">
    <property type="component" value="Unassembled WGS sequence"/>
</dbReference>
<evidence type="ECO:0000313" key="8">
    <source>
        <dbReference type="EMBL" id="KAE9148258.1"/>
    </source>
</evidence>
<organism evidence="12 15">
    <name type="scientific">Phytophthora fragariae</name>
    <dbReference type="NCBI Taxonomy" id="53985"/>
    <lineage>
        <taxon>Eukaryota</taxon>
        <taxon>Sar</taxon>
        <taxon>Stramenopiles</taxon>
        <taxon>Oomycota</taxon>
        <taxon>Peronosporomycetes</taxon>
        <taxon>Peronosporales</taxon>
        <taxon>Peronosporaceae</taxon>
        <taxon>Phytophthora</taxon>
    </lineage>
</organism>
<dbReference type="InterPro" id="IPR000595">
    <property type="entry name" value="cNMP-bd_dom"/>
</dbReference>
<dbReference type="Proteomes" id="UP000476176">
    <property type="component" value="Unassembled WGS sequence"/>
</dbReference>
<sequence>MELLTPRTATVAIQEAIRRERNQEQYVDPLIGRSVEPRGQLGRERKTSGVLETNTIVMLSRARVVTTAAMNATERLRIRAFQARANGEYDGAINFYKRLSTARPYEIEAKFHLAVCLERTGQFAQALAAYKQVQKLSGGQHALAYYNMGNLCMRADRIPQAIDYFSRAIAATKDKDAPCNASNTEITQSSGSGIGPAPIVFYRQRAAAYRKNGDFEKAAQDYVLVQRCVDTAPPAALAEENTMFSAEHLYQTVKRAASPTKLTPQEIIDDEEDEVPKELDIEECCHNQKDTNGPEEDEEKVEDAVTAWTIQRCLAIARLSPYERSESDLQYFIDFMQKRFSVCATLHPDVCKLLCRELEISPEGSLPPRTPIFMEQDEDTEATRHDRALYFILQGRVSVSKTSGRMFQPSPQRPERQEENLETKDGPEDDKRYEQEETWESPWSTSKSLVSAEWKKSQLELVELEHGDVFGHQGRFTDEPRPYSAVTTTTCVIGALSWHQWQRIEQAQHETERERAARFLTMTSAFSGISSTEIRNLALRATFIKVVGSKAVCCEGQSVDGLLVIREGELCQFTPGGLRSPPDMSVSFALSGSLSEPQSARAFFTQLETAGDPLSFLRVNEAFHGFLPQNYVARKQRELVRLALARKKTSRIRRTSVLINCMGTGRGSSTSEPVATALRRGECFCISSSWVPPRQSRQDKQLSRGIACAKATLVSVATAELIFLSSADLVQGLSAESRSQLHRNLQDIALTDSKRKYKTDLTQISRYSGPPVGKRSSNLLEQFVRDTHWSKFKEELVENVLRGRT</sequence>
<evidence type="ECO:0000313" key="6">
    <source>
        <dbReference type="EMBL" id="KAE9120298.1"/>
    </source>
</evidence>
<feature type="compositionally biased region" description="Basic and acidic residues" evidence="2">
    <location>
        <begin position="413"/>
        <end position="435"/>
    </location>
</feature>
<dbReference type="EMBL" id="QXGF01000355">
    <property type="protein sequence ID" value="KAE8941557.1"/>
    <property type="molecule type" value="Genomic_DNA"/>
</dbReference>
<dbReference type="EMBL" id="QXGA01000300">
    <property type="protein sequence ID" value="KAE9148258.1"/>
    <property type="molecule type" value="Genomic_DNA"/>
</dbReference>
<dbReference type="PANTHER" id="PTHR23011">
    <property type="entry name" value="CYCLIC NUCLEOTIDE-BINDING DOMAIN CONTAINING PROTEIN"/>
    <property type="match status" value="1"/>
</dbReference>
<evidence type="ECO:0000313" key="11">
    <source>
        <dbReference type="EMBL" id="KAE9241873.1"/>
    </source>
</evidence>
<evidence type="ECO:0000313" key="14">
    <source>
        <dbReference type="Proteomes" id="UP000433483"/>
    </source>
</evidence>
<evidence type="ECO:0000313" key="21">
    <source>
        <dbReference type="Proteomes" id="UP000488956"/>
    </source>
</evidence>
<dbReference type="Pfam" id="PF14559">
    <property type="entry name" value="TPR_19"/>
    <property type="match status" value="1"/>
</dbReference>
<dbReference type="PROSITE" id="PS50042">
    <property type="entry name" value="CNMP_BINDING_3"/>
    <property type="match status" value="1"/>
</dbReference>
<reference evidence="13 14" key="1">
    <citation type="submission" date="2018-08" db="EMBL/GenBank/DDBJ databases">
        <title>Genomic investigation of the strawberry pathogen Phytophthora fragariae indicates pathogenicity is determined by transcriptional variation in three key races.</title>
        <authorList>
            <person name="Adams T.M."/>
            <person name="Armitage A.D."/>
            <person name="Sobczyk M.K."/>
            <person name="Bates H.J."/>
            <person name="Dunwell J.M."/>
            <person name="Nellist C.F."/>
            <person name="Harrison R.J."/>
        </authorList>
    </citation>
    <scope>NUCLEOTIDE SEQUENCE [LARGE SCALE GENOMIC DNA]</scope>
    <source>
        <strain evidence="12 15">A4</strain>
        <strain evidence="11 16">BC-1</strain>
        <strain evidence="10 20">BC-23</strain>
        <strain evidence="9 14">NOV-27</strain>
        <strain evidence="8 17">NOV-5</strain>
        <strain evidence="7 18">NOV-71</strain>
        <strain evidence="4 13">NOV-9</strain>
        <strain evidence="6 21">ONT-3</strain>
        <strain evidence="5 19">SCRP245</strain>
    </source>
</reference>
<feature type="repeat" description="TPR" evidence="1">
    <location>
        <begin position="142"/>
        <end position="175"/>
    </location>
</feature>
<evidence type="ECO:0000313" key="4">
    <source>
        <dbReference type="EMBL" id="KAE8941557.1"/>
    </source>
</evidence>
<dbReference type="EMBL" id="QXFZ01000279">
    <property type="protein sequence ID" value="KAE9123286.1"/>
    <property type="molecule type" value="Genomic_DNA"/>
</dbReference>
<evidence type="ECO:0000313" key="12">
    <source>
        <dbReference type="EMBL" id="KAE9318139.1"/>
    </source>
</evidence>
<dbReference type="Proteomes" id="UP000440732">
    <property type="component" value="Unassembled WGS sequence"/>
</dbReference>
<dbReference type="SMART" id="SM00028">
    <property type="entry name" value="TPR"/>
    <property type="match status" value="4"/>
</dbReference>
<dbReference type="AlphaFoldDB" id="A0A6A4E1Q2"/>